<organism evidence="6 7">
    <name type="scientific">Strongylus vulgaris</name>
    <name type="common">Blood worm</name>
    <dbReference type="NCBI Taxonomy" id="40348"/>
    <lineage>
        <taxon>Eukaryota</taxon>
        <taxon>Metazoa</taxon>
        <taxon>Ecdysozoa</taxon>
        <taxon>Nematoda</taxon>
        <taxon>Chromadorea</taxon>
        <taxon>Rhabditida</taxon>
        <taxon>Rhabditina</taxon>
        <taxon>Rhabditomorpha</taxon>
        <taxon>Strongyloidea</taxon>
        <taxon>Strongylidae</taxon>
        <taxon>Strongylus</taxon>
    </lineage>
</organism>
<evidence type="ECO:0000256" key="2">
    <source>
        <dbReference type="ARBA" id="ARBA00022980"/>
    </source>
</evidence>
<evidence type="ECO:0000256" key="3">
    <source>
        <dbReference type="ARBA" id="ARBA00023274"/>
    </source>
</evidence>
<evidence type="ECO:0000313" key="6">
    <source>
        <dbReference type="EMBL" id="VDM84974.1"/>
    </source>
</evidence>
<comment type="similarity">
    <text evidence="1">Belongs to the eukaryotic ribosomal protein eS6 family.</text>
</comment>
<dbReference type="GO" id="GO:0005840">
    <property type="term" value="C:ribosome"/>
    <property type="evidence" value="ECO:0007669"/>
    <property type="project" value="UniProtKB-KW"/>
</dbReference>
<dbReference type="PANTHER" id="PTHR11502">
    <property type="entry name" value="40S RIBOSOMAL PROTEIN S6"/>
    <property type="match status" value="1"/>
</dbReference>
<dbReference type="OrthoDB" id="10260596at2759"/>
<dbReference type="GO" id="GO:0006412">
    <property type="term" value="P:translation"/>
    <property type="evidence" value="ECO:0007669"/>
    <property type="project" value="InterPro"/>
</dbReference>
<keyword evidence="2" id="KW-0689">Ribosomal protein</keyword>
<evidence type="ECO:0000256" key="1">
    <source>
        <dbReference type="ARBA" id="ARBA00009312"/>
    </source>
</evidence>
<evidence type="ECO:0000256" key="4">
    <source>
        <dbReference type="ARBA" id="ARBA00035278"/>
    </source>
</evidence>
<gene>
    <name evidence="6" type="ORF">SVUK_LOCUS19972</name>
</gene>
<evidence type="ECO:0000313" key="7">
    <source>
        <dbReference type="Proteomes" id="UP000270094"/>
    </source>
</evidence>
<sequence>MALGDQDIEGLTDKVLPRRLGPKRATKIRKLFNLTKEDDVRNLECLQIFLGKPTRIIAPKIQRLITPTVIGRRKRLLRKKIQQRQKSREEAAAYHKLMTKFAKVRRPTTLLFVPFVNLYYFVNF</sequence>
<dbReference type="AlphaFoldDB" id="A0A3P7K129"/>
<dbReference type="InterPro" id="IPR001377">
    <property type="entry name" value="Ribosomal_eS6"/>
</dbReference>
<protein>
    <recommendedName>
        <fullName evidence="4">Small ribosomal subunit protein eS6</fullName>
    </recommendedName>
    <alternativeName>
        <fullName evidence="5">40S ribosomal protein S6</fullName>
    </alternativeName>
</protein>
<dbReference type="Proteomes" id="UP000270094">
    <property type="component" value="Unassembled WGS sequence"/>
</dbReference>
<reference evidence="6 7" key="1">
    <citation type="submission" date="2018-11" db="EMBL/GenBank/DDBJ databases">
        <authorList>
            <consortium name="Pathogen Informatics"/>
        </authorList>
    </citation>
    <scope>NUCLEOTIDE SEQUENCE [LARGE SCALE GENOMIC DNA]</scope>
</reference>
<accession>A0A3P7K129</accession>
<keyword evidence="3" id="KW-0687">Ribonucleoprotein</keyword>
<keyword evidence="7" id="KW-1185">Reference proteome</keyword>
<dbReference type="Gene3D" id="1.20.5.2650">
    <property type="match status" value="1"/>
</dbReference>
<evidence type="ECO:0000256" key="5">
    <source>
        <dbReference type="ARBA" id="ARBA00035403"/>
    </source>
</evidence>
<proteinExistence type="inferred from homology"/>
<dbReference type="EMBL" id="UYYB01134998">
    <property type="protein sequence ID" value="VDM84974.1"/>
    <property type="molecule type" value="Genomic_DNA"/>
</dbReference>
<dbReference type="GO" id="GO:0003735">
    <property type="term" value="F:structural constituent of ribosome"/>
    <property type="evidence" value="ECO:0007669"/>
    <property type="project" value="InterPro"/>
</dbReference>
<name>A0A3P7K129_STRVU</name>
<dbReference type="GO" id="GO:1990904">
    <property type="term" value="C:ribonucleoprotein complex"/>
    <property type="evidence" value="ECO:0007669"/>
    <property type="project" value="UniProtKB-KW"/>
</dbReference>